<dbReference type="GO" id="GO:0016301">
    <property type="term" value="F:kinase activity"/>
    <property type="evidence" value="ECO:0007669"/>
    <property type="project" value="UniProtKB-KW"/>
</dbReference>
<dbReference type="PANTHER" id="PTHR10566">
    <property type="entry name" value="CHAPERONE-ACTIVITY OF BC1 COMPLEX CABC1 -RELATED"/>
    <property type="match status" value="1"/>
</dbReference>
<dbReference type="SUPFAM" id="SSF56112">
    <property type="entry name" value="Protein kinase-like (PK-like)"/>
    <property type="match status" value="1"/>
</dbReference>
<gene>
    <name evidence="3" type="ORF">EYC87_06135</name>
</gene>
<proteinExistence type="inferred from homology"/>
<comment type="similarity">
    <text evidence="1">Belongs to the protein kinase superfamily. ADCK protein kinase family.</text>
</comment>
<keyword evidence="3" id="KW-0418">Kinase</keyword>
<dbReference type="PANTHER" id="PTHR10566:SF113">
    <property type="entry name" value="PROTEIN ACTIVITY OF BC1 COMPLEX KINASE 7, CHLOROPLASTIC"/>
    <property type="match status" value="1"/>
</dbReference>
<dbReference type="EMBL" id="SHNP01000002">
    <property type="protein sequence ID" value="MCX2973165.1"/>
    <property type="molecule type" value="Genomic_DNA"/>
</dbReference>
<comment type="caution">
    <text evidence="3">The sequence shown here is derived from an EMBL/GenBank/DDBJ whole genome shotgun (WGS) entry which is preliminary data.</text>
</comment>
<feature type="domain" description="ABC1 atypical kinase-like" evidence="2">
    <location>
        <begin position="267"/>
        <end position="522"/>
    </location>
</feature>
<name>A0ABT3ST58_9GAMM</name>
<dbReference type="RefSeq" id="WP_279252116.1">
    <property type="nucleotide sequence ID" value="NZ_SHNP01000002.1"/>
</dbReference>
<dbReference type="InterPro" id="IPR004147">
    <property type="entry name" value="ABC1_dom"/>
</dbReference>
<evidence type="ECO:0000313" key="3">
    <source>
        <dbReference type="EMBL" id="MCX2973165.1"/>
    </source>
</evidence>
<evidence type="ECO:0000259" key="2">
    <source>
        <dbReference type="Pfam" id="PF03109"/>
    </source>
</evidence>
<accession>A0ABT3ST58</accession>
<protein>
    <submittedName>
        <fullName evidence="3">AarF/ABC1/UbiB kinase family protein</fullName>
    </submittedName>
</protein>
<evidence type="ECO:0000313" key="4">
    <source>
        <dbReference type="Proteomes" id="UP001143307"/>
    </source>
</evidence>
<keyword evidence="3" id="KW-0808">Transferase</keyword>
<dbReference type="Pfam" id="PF03109">
    <property type="entry name" value="ABC1"/>
    <property type="match status" value="1"/>
</dbReference>
<evidence type="ECO:0000256" key="1">
    <source>
        <dbReference type="ARBA" id="ARBA00009670"/>
    </source>
</evidence>
<sequence>MPISDPARDEQTSIDLEEWLPVLREQTTKVLRSTGKYASGMAKIYVAIRPLASLINRRADVTEEELRAALDALFFALQDHPLTAQLTDLTRRLREDNILPNEESTESLLRFLMDQLTARAVIPIPEQLTEDFWSFFNELMSEPELKGLGEISLDVARIVVSAYEPLLVEVINQLKHLRDANSAHLQDIVSQTDILKSDLDIFRRQIGALAYIREFFDTDPEDFKTQASIVAQMVREFGPFFIKMAQVAASGSDFLPDEISQALEVFQEDVEPMTPAEVEQAFVESFGVLPGKRYYDFDASKPLKSGSIATVYVAEKPVRNRRGREELKTVVVKVGRHNLEREFLIGKTVIKLAILSSQYWAPHSKLSPFLSSWLDQVDVFVEGFRAELDFEAEARVQARFAARASYTGGWHVPEVYQTTRRIIEMEYVDPASSLTTAFRGMGKRKALKARRKVGRAFLHTVLSHLFVYQEFHGDLHPGNLMVGENQQLHFIDWGNSVDVSDIWRPALRYLQAIFAADAMAIADAMIALGTEPEKLQSQRKEIFVLIEGALADSTLKPLGMDFLAVLYQEGGEGLKRRLELAMGLGAIMNRQGIVINSEYMHLSRSMAAMLGSYLGIYKDVSRLVLAQDAFLVTCRWPSLEAYRQATGYRKRLLRQVARDLPAGLRRRAPGGDVLAPLPG</sequence>
<organism evidence="3 4">
    <name type="scientific">Candidatus Seongchinamella marina</name>
    <dbReference type="NCBI Taxonomy" id="2518990"/>
    <lineage>
        <taxon>Bacteria</taxon>
        <taxon>Pseudomonadati</taxon>
        <taxon>Pseudomonadota</taxon>
        <taxon>Gammaproteobacteria</taxon>
        <taxon>Cellvibrionales</taxon>
        <taxon>Halieaceae</taxon>
        <taxon>Seongchinamella</taxon>
    </lineage>
</organism>
<dbReference type="InterPro" id="IPR050154">
    <property type="entry name" value="UbiB_kinase"/>
</dbReference>
<keyword evidence="4" id="KW-1185">Reference proteome</keyword>
<dbReference type="InterPro" id="IPR011009">
    <property type="entry name" value="Kinase-like_dom_sf"/>
</dbReference>
<reference evidence="3" key="1">
    <citation type="submission" date="2019-02" db="EMBL/GenBank/DDBJ databases">
        <authorList>
            <person name="Li S.-H."/>
        </authorList>
    </citation>
    <scope>NUCLEOTIDE SEQUENCE</scope>
    <source>
        <strain evidence="3">IMCC8485</strain>
    </source>
</reference>
<dbReference type="Proteomes" id="UP001143307">
    <property type="component" value="Unassembled WGS sequence"/>
</dbReference>